<gene>
    <name evidence="1" type="ORF">A4R26_12165</name>
</gene>
<dbReference type="AlphaFoldDB" id="A0A1V9GA80"/>
<reference evidence="2" key="1">
    <citation type="submission" date="2016-04" db="EMBL/GenBank/DDBJ databases">
        <authorList>
            <person name="Chen L."/>
            <person name="Zhuang W."/>
            <person name="Wang G."/>
        </authorList>
    </citation>
    <scope>NUCLEOTIDE SEQUENCE [LARGE SCALE GENOMIC DNA]</scope>
    <source>
        <strain evidence="2">208</strain>
    </source>
</reference>
<keyword evidence="2" id="KW-1185">Reference proteome</keyword>
<evidence type="ECO:0000313" key="1">
    <source>
        <dbReference type="EMBL" id="OQP67565.1"/>
    </source>
</evidence>
<dbReference type="Proteomes" id="UP000192276">
    <property type="component" value="Unassembled WGS sequence"/>
</dbReference>
<organism evidence="1 2">
    <name type="scientific">Niastella populi</name>
    <dbReference type="NCBI Taxonomy" id="550983"/>
    <lineage>
        <taxon>Bacteria</taxon>
        <taxon>Pseudomonadati</taxon>
        <taxon>Bacteroidota</taxon>
        <taxon>Chitinophagia</taxon>
        <taxon>Chitinophagales</taxon>
        <taxon>Chitinophagaceae</taxon>
        <taxon>Niastella</taxon>
    </lineage>
</organism>
<protein>
    <recommendedName>
        <fullName evidence="3">HEAT repeat domain-containing protein</fullName>
    </recommendedName>
</protein>
<dbReference type="PROSITE" id="PS51257">
    <property type="entry name" value="PROKAR_LIPOPROTEIN"/>
    <property type="match status" value="1"/>
</dbReference>
<proteinExistence type="predicted"/>
<sequence>MKTGILAVCVYGVAGCSGLPEKKRSSKSINEIVTEITKTNVLMGDAVGYGIERPEQWDRYEELRLRAGDKELMALTSDTNGVVRCYAFQALANRKTADLFPIVRQHLADTALVKTLDGCSGGSQKVGDFFLETITINKRAWKLNVDQKAVIDSLLIFENGNRLNARDKLLSAVEPEEKYYKRLRQLAIMENSRPAVVALSKYRRTQDKPLIEALLKDPYGQAYGFNSVRNFPDRSFYPFLEQSLKSEVTKNNRGNDERLQLLYEAIVQYKDEASRKLLKLALSEAKDMQYIYHSDYLQMALKKYPAAIYEGIVNPVFTGVPKSNLSSNKR</sequence>
<accession>A0A1V9GA80</accession>
<name>A0A1V9GA80_9BACT</name>
<evidence type="ECO:0000313" key="2">
    <source>
        <dbReference type="Proteomes" id="UP000192276"/>
    </source>
</evidence>
<dbReference type="EMBL" id="LWBP01000024">
    <property type="protein sequence ID" value="OQP67565.1"/>
    <property type="molecule type" value="Genomic_DNA"/>
</dbReference>
<evidence type="ECO:0008006" key="3">
    <source>
        <dbReference type="Google" id="ProtNLM"/>
    </source>
</evidence>
<comment type="caution">
    <text evidence="1">The sequence shown here is derived from an EMBL/GenBank/DDBJ whole genome shotgun (WGS) entry which is preliminary data.</text>
</comment>